<feature type="coiled-coil region" evidence="9">
    <location>
        <begin position="390"/>
        <end position="417"/>
    </location>
</feature>
<feature type="transmembrane region" description="Helical" evidence="10">
    <location>
        <begin position="77"/>
        <end position="96"/>
    </location>
</feature>
<evidence type="ECO:0008006" key="13">
    <source>
        <dbReference type="Google" id="ProtNLM"/>
    </source>
</evidence>
<dbReference type="GO" id="GO:0016020">
    <property type="term" value="C:membrane"/>
    <property type="evidence" value="ECO:0007669"/>
    <property type="project" value="UniProtKB-SubCell"/>
</dbReference>
<dbReference type="AlphaFoldDB" id="A0A8X8WYZ6"/>
<keyword evidence="7 10" id="KW-0472">Membrane</keyword>
<name>A0A8X8WYZ6_SALSN</name>
<evidence type="ECO:0000256" key="5">
    <source>
        <dbReference type="ARBA" id="ARBA00022989"/>
    </source>
</evidence>
<evidence type="ECO:0000256" key="1">
    <source>
        <dbReference type="ARBA" id="ARBA00004141"/>
    </source>
</evidence>
<keyword evidence="5 10" id="KW-1133">Transmembrane helix</keyword>
<evidence type="ECO:0000256" key="4">
    <source>
        <dbReference type="ARBA" id="ARBA00022692"/>
    </source>
</evidence>
<keyword evidence="4 10" id="KW-0812">Transmembrane</keyword>
<comment type="subcellular location">
    <subcellularLocation>
        <location evidence="1">Membrane</location>
        <topology evidence="1">Multi-pass membrane protein</topology>
    </subcellularLocation>
</comment>
<evidence type="ECO:0000256" key="8">
    <source>
        <dbReference type="ARBA" id="ARBA00023303"/>
    </source>
</evidence>
<feature type="transmembrane region" description="Helical" evidence="10">
    <location>
        <begin position="134"/>
        <end position="154"/>
    </location>
</feature>
<evidence type="ECO:0000313" key="12">
    <source>
        <dbReference type="Proteomes" id="UP000298416"/>
    </source>
</evidence>
<feature type="transmembrane region" description="Helical" evidence="10">
    <location>
        <begin position="36"/>
        <end position="57"/>
    </location>
</feature>
<comment type="similarity">
    <text evidence="2">Belongs to the aromatic acid exporter (TC 2.A.85) family.</text>
</comment>
<protein>
    <recommendedName>
        <fullName evidence="13">Aluminum-activated malate transporter</fullName>
    </recommendedName>
</protein>
<organism evidence="11">
    <name type="scientific">Salvia splendens</name>
    <name type="common">Scarlet sage</name>
    <dbReference type="NCBI Taxonomy" id="180675"/>
    <lineage>
        <taxon>Eukaryota</taxon>
        <taxon>Viridiplantae</taxon>
        <taxon>Streptophyta</taxon>
        <taxon>Embryophyta</taxon>
        <taxon>Tracheophyta</taxon>
        <taxon>Spermatophyta</taxon>
        <taxon>Magnoliopsida</taxon>
        <taxon>eudicotyledons</taxon>
        <taxon>Gunneridae</taxon>
        <taxon>Pentapetalae</taxon>
        <taxon>asterids</taxon>
        <taxon>lamiids</taxon>
        <taxon>Lamiales</taxon>
        <taxon>Lamiaceae</taxon>
        <taxon>Nepetoideae</taxon>
        <taxon>Mentheae</taxon>
        <taxon>Salviinae</taxon>
        <taxon>Salvia</taxon>
        <taxon>Salvia subgen. Calosphace</taxon>
        <taxon>core Calosphace</taxon>
    </lineage>
</organism>
<dbReference type="EMBL" id="PNBA02000013">
    <property type="protein sequence ID" value="KAG6403701.1"/>
    <property type="molecule type" value="Genomic_DNA"/>
</dbReference>
<evidence type="ECO:0000256" key="2">
    <source>
        <dbReference type="ARBA" id="ARBA00007079"/>
    </source>
</evidence>
<dbReference type="PANTHER" id="PTHR31086">
    <property type="entry name" value="ALUMINUM-ACTIVATED MALATE TRANSPORTER 10"/>
    <property type="match status" value="1"/>
</dbReference>
<reference evidence="11" key="1">
    <citation type="submission" date="2018-01" db="EMBL/GenBank/DDBJ databases">
        <authorList>
            <person name="Mao J.F."/>
        </authorList>
    </citation>
    <scope>NUCLEOTIDE SEQUENCE</scope>
    <source>
        <strain evidence="11">Huo1</strain>
        <tissue evidence="11">Leaf</tissue>
    </source>
</reference>
<keyword evidence="8" id="KW-0407">Ion channel</keyword>
<keyword evidence="9" id="KW-0175">Coiled coil</keyword>
<dbReference type="OrthoDB" id="68611at2759"/>
<feature type="transmembrane region" description="Helical" evidence="10">
    <location>
        <begin position="160"/>
        <end position="179"/>
    </location>
</feature>
<keyword evidence="12" id="KW-1185">Reference proteome</keyword>
<evidence type="ECO:0000256" key="7">
    <source>
        <dbReference type="ARBA" id="ARBA00023136"/>
    </source>
</evidence>
<keyword evidence="3" id="KW-0813">Transport</keyword>
<dbReference type="InterPro" id="IPR020966">
    <property type="entry name" value="ALMT"/>
</dbReference>
<comment type="caution">
    <text evidence="11">The sequence shown here is derived from an EMBL/GenBank/DDBJ whole genome shotgun (WGS) entry which is preliminary data.</text>
</comment>
<evidence type="ECO:0000256" key="9">
    <source>
        <dbReference type="SAM" id="Coils"/>
    </source>
</evidence>
<feature type="transmembrane region" description="Helical" evidence="10">
    <location>
        <begin position="191"/>
        <end position="208"/>
    </location>
</feature>
<dbReference type="GO" id="GO:0034220">
    <property type="term" value="P:monoatomic ion transmembrane transport"/>
    <property type="evidence" value="ECO:0007669"/>
    <property type="project" value="UniProtKB-KW"/>
</dbReference>
<accession>A0A8X8WYZ6</accession>
<dbReference type="Pfam" id="PF11744">
    <property type="entry name" value="ALMT"/>
    <property type="match status" value="1"/>
</dbReference>
<dbReference type="Proteomes" id="UP000298416">
    <property type="component" value="Unassembled WGS sequence"/>
</dbReference>
<evidence type="ECO:0000256" key="3">
    <source>
        <dbReference type="ARBA" id="ARBA00022448"/>
    </source>
</evidence>
<evidence type="ECO:0000256" key="6">
    <source>
        <dbReference type="ARBA" id="ARBA00023065"/>
    </source>
</evidence>
<evidence type="ECO:0000313" key="11">
    <source>
        <dbReference type="EMBL" id="KAG6403701.1"/>
    </source>
</evidence>
<proteinExistence type="inferred from homology"/>
<sequence>MYKYTYTYLRIYILHRSNMAKESEPWEWRMSFPDGMSMLFISECIPHTPGFIVGLLFKSLELMQSGWRYGTSEPRKIIHCFKVGMAMCLVSLLYYVNPLYEGVGGNAMWAVLTVVVAFEYTVGATICKCVNRTTATFIAGALGVGVHWVATRFGKAWEPIILQGSVFVFASSATFLRFLPSVKKHFDHGALIFIFTFILISVSGYRVPDLFDFAQHRLSNVAIGTSICVVTSIFCCPVWAGNELHSLILNNMEKLADSLDAYVAVYLRDDADDMKKEASKEKLVGYRSVLDSMSTEESLVNYARWEPAHGGFSFKHPWKDYLELGTLLRSYANCIDALSGIVSDTKAPAFLKMQFSTVCLKLSLNSSAVLRELVVVVRTSAESPKIGLRLNEMCVAVQELHNALKALSNQNTVATETKAEEFSEGKGELNVLPFVAIVQLVTLSSLLIEIVARTEKLVKAVNILAHKVTSSE</sequence>
<reference evidence="11" key="2">
    <citation type="submission" date="2020-08" db="EMBL/GenBank/DDBJ databases">
        <title>Plant Genome Project.</title>
        <authorList>
            <person name="Zhang R.-G."/>
        </authorList>
    </citation>
    <scope>NUCLEOTIDE SEQUENCE</scope>
    <source>
        <strain evidence="11">Huo1</strain>
        <tissue evidence="11">Leaf</tissue>
    </source>
</reference>
<feature type="transmembrane region" description="Helical" evidence="10">
    <location>
        <begin position="108"/>
        <end position="127"/>
    </location>
</feature>
<gene>
    <name evidence="11" type="ORF">SASPL_135929</name>
</gene>
<dbReference type="GO" id="GO:0015743">
    <property type="term" value="P:malate transport"/>
    <property type="evidence" value="ECO:0007669"/>
    <property type="project" value="InterPro"/>
</dbReference>
<evidence type="ECO:0000256" key="10">
    <source>
        <dbReference type="SAM" id="Phobius"/>
    </source>
</evidence>
<keyword evidence="6" id="KW-0406">Ion transport</keyword>
<feature type="transmembrane region" description="Helical" evidence="10">
    <location>
        <begin position="220"/>
        <end position="240"/>
    </location>
</feature>